<comment type="caution">
    <text evidence="1">The sequence shown here is derived from an EMBL/GenBank/DDBJ whole genome shotgun (WGS) entry which is preliminary data.</text>
</comment>
<sequence length="40" mass="5011">MRLFYVPIYQMRFYVLRDNKERVYKNNLVTENTITLKNLL</sequence>
<reference evidence="1 2" key="1">
    <citation type="journal article" date="2014" name="Syst. Appl. Microbiol.">
        <title>Genomic insights into the taxonomic status of the three subspecies of Bacillus subtilis.</title>
        <authorList>
            <person name="Yi H."/>
            <person name="Chun J."/>
            <person name="Cha C.J."/>
        </authorList>
    </citation>
    <scope>NUCLEOTIDE SEQUENCE [LARGE SCALE GENOMIC DNA]</scope>
    <source>
        <strain evidence="1 2">KCTC 13429</strain>
    </source>
</reference>
<evidence type="ECO:0000313" key="2">
    <source>
        <dbReference type="Proteomes" id="UP000011182"/>
    </source>
</evidence>
<organism evidence="1 2">
    <name type="scientific">Bacillus inaquosorum KCTC 13429</name>
    <dbReference type="NCBI Taxonomy" id="1236548"/>
    <lineage>
        <taxon>Bacteria</taxon>
        <taxon>Bacillati</taxon>
        <taxon>Bacillota</taxon>
        <taxon>Bacilli</taxon>
        <taxon>Bacillales</taxon>
        <taxon>Bacillaceae</taxon>
        <taxon>Bacillus</taxon>
    </lineage>
</organism>
<keyword evidence="2" id="KW-1185">Reference proteome</keyword>
<accession>A0A9W5LET8</accession>
<gene>
    <name evidence="1" type="ORF">BSI_41610</name>
</gene>
<dbReference type="Proteomes" id="UP000011182">
    <property type="component" value="Unassembled WGS sequence"/>
</dbReference>
<protein>
    <submittedName>
        <fullName evidence="1">Uncharacterized protein</fullName>
    </submittedName>
</protein>
<dbReference type="EMBL" id="AMXN01000010">
    <property type="protein sequence ID" value="ELS59400.1"/>
    <property type="molecule type" value="Genomic_DNA"/>
</dbReference>
<evidence type="ECO:0000313" key="1">
    <source>
        <dbReference type="EMBL" id="ELS59400.1"/>
    </source>
</evidence>
<name>A0A9W5LET8_9BACI</name>
<proteinExistence type="predicted"/>
<dbReference type="AlphaFoldDB" id="A0A9W5LET8"/>